<evidence type="ECO:0000256" key="1">
    <source>
        <dbReference type="ARBA" id="ARBA00004651"/>
    </source>
</evidence>
<gene>
    <name evidence="10" type="ORF">J2S24_000355</name>
</gene>
<feature type="transmembrane region" description="Helical" evidence="7">
    <location>
        <begin position="301"/>
        <end position="323"/>
    </location>
</feature>
<feature type="transmembrane region" description="Helical" evidence="7">
    <location>
        <begin position="20"/>
        <end position="39"/>
    </location>
</feature>
<dbReference type="Proteomes" id="UP001223886">
    <property type="component" value="Unassembled WGS sequence"/>
</dbReference>
<evidence type="ECO:0000256" key="5">
    <source>
        <dbReference type="ARBA" id="ARBA00023136"/>
    </source>
</evidence>
<dbReference type="InterPro" id="IPR025857">
    <property type="entry name" value="MacB_PCD"/>
</dbReference>
<feature type="domain" description="ABC3 transporter permease C-terminal" evidence="8">
    <location>
        <begin position="252"/>
        <end position="367"/>
    </location>
</feature>
<dbReference type="Pfam" id="PF12704">
    <property type="entry name" value="MacB_PCD"/>
    <property type="match status" value="2"/>
</dbReference>
<feature type="transmembrane region" description="Helical" evidence="7">
    <location>
        <begin position="241"/>
        <end position="266"/>
    </location>
</feature>
<feature type="domain" description="MacB-like periplasmic core" evidence="9">
    <location>
        <begin position="472"/>
        <end position="663"/>
    </location>
</feature>
<evidence type="ECO:0000256" key="7">
    <source>
        <dbReference type="SAM" id="Phobius"/>
    </source>
</evidence>
<feature type="transmembrane region" description="Helical" evidence="7">
    <location>
        <begin position="343"/>
        <end position="364"/>
    </location>
</feature>
<sequence length="822" mass="93026">MKALFKLALRNIIAKKVRFFILFLTFVLSAVTLMAAIFFKDAAIESREEQLRNNTLNSQIVILSSNDRDIYFKPGDVLNKIKNIEGIKYIVERCGGVAAYQDEKINVVGVDFNKQSQVYSFNYINHIQLPASENQIVVSKVFSKKYGLNIGDVILLSTQNNEIKFKVSGIAEDKGIFQEGNIVFVNIDAAQRLFKKEGLVYSIGITLKNLDSISDVANDIRKVIGSGYIVEERYDIESYKAYVGTISIALSIFSAFTIFITLFLTYSTFKTVLYERISQIGTLRSLGATKMEIFISTYIESFIIITISTIIGLIVGFPFLHFILKLIVEDEIIMKFSILKFMLVFFMLLITGLLSVILSVLRIFKISVVDIIKGNVEKHTKKKNILKNYAGAVMIFVSIILLILSEKMDNGIFYLISGIILFSFSFILLIEFLHILINNTLLKFINLLGPEARLLNKEFKRDFSRSAESIILISIIIGIAYLSFTLSYLVKESVDKVYKGVDIVINTDSSMGSLDEKLSSISGVDKVVSQLRVKERIRDMDVEISGIDPEKYKDFSFEIYKNGSIDELFKQLNYGKNIIITNTFAKNTNTKVGDYIQIKSKTKEKGEKYKVIGVVSSFENMGKVLFISKDNFIKDIGSNDYTLYLLKIKKNYDVSQVENGITEMLGKGAYYSINSLEEMKKLNAEDNNRLFLIVNALFLISVFISIFSLNNNLIINVLTQVRYFAIKRTVGMSLKQLLFSIIGEGVIIGFEGGIFGLLFGFCLNLFIVKILSYYVGDLSFGYNYLVYLILLLSSIFIGFISSIYPFIKIRKINIVEAIKGIE</sequence>
<protein>
    <submittedName>
        <fullName evidence="10">ABC transport system permease protein</fullName>
    </submittedName>
</protein>
<feature type="domain" description="ABC3 transporter permease C-terminal" evidence="8">
    <location>
        <begin position="696"/>
        <end position="814"/>
    </location>
</feature>
<organism evidence="10 11">
    <name type="scientific">Thermoanaerobacter pentosaceus</name>
    <dbReference type="NCBI Taxonomy" id="694059"/>
    <lineage>
        <taxon>Bacteria</taxon>
        <taxon>Bacillati</taxon>
        <taxon>Bacillota</taxon>
        <taxon>Clostridia</taxon>
        <taxon>Thermoanaerobacterales</taxon>
        <taxon>Thermoanaerobacteraceae</taxon>
        <taxon>Thermoanaerobacter</taxon>
    </lineage>
</organism>
<evidence type="ECO:0000256" key="2">
    <source>
        <dbReference type="ARBA" id="ARBA00022475"/>
    </source>
</evidence>
<feature type="transmembrane region" description="Helical" evidence="7">
    <location>
        <begin position="739"/>
        <end position="772"/>
    </location>
</feature>
<dbReference type="RefSeq" id="WP_028992183.1">
    <property type="nucleotide sequence ID" value="NZ_JAURUP010000002.1"/>
</dbReference>
<proteinExistence type="inferred from homology"/>
<feature type="transmembrane region" description="Helical" evidence="7">
    <location>
        <begin position="411"/>
        <end position="437"/>
    </location>
</feature>
<keyword evidence="2" id="KW-1003">Cell membrane</keyword>
<keyword evidence="3 7" id="KW-0812">Transmembrane</keyword>
<feature type="domain" description="MacB-like periplasmic core" evidence="9">
    <location>
        <begin position="23"/>
        <end position="222"/>
    </location>
</feature>
<accession>A0ABT9M195</accession>
<evidence type="ECO:0000256" key="3">
    <source>
        <dbReference type="ARBA" id="ARBA00022692"/>
    </source>
</evidence>
<keyword evidence="11" id="KW-1185">Reference proteome</keyword>
<feature type="transmembrane region" description="Helical" evidence="7">
    <location>
        <begin position="784"/>
        <end position="807"/>
    </location>
</feature>
<reference evidence="10 11" key="1">
    <citation type="submission" date="2023-07" db="EMBL/GenBank/DDBJ databases">
        <title>Genomic Encyclopedia of Type Strains, Phase IV (KMG-IV): sequencing the most valuable type-strain genomes for metagenomic binning, comparative biology and taxonomic classification.</title>
        <authorList>
            <person name="Goeker M."/>
        </authorList>
    </citation>
    <scope>NUCLEOTIDE SEQUENCE [LARGE SCALE GENOMIC DNA]</scope>
    <source>
        <strain evidence="10 11">DSM 25963</strain>
    </source>
</reference>
<feature type="transmembrane region" description="Helical" evidence="7">
    <location>
        <begin position="690"/>
        <end position="718"/>
    </location>
</feature>
<keyword evidence="4 7" id="KW-1133">Transmembrane helix</keyword>
<evidence type="ECO:0000256" key="6">
    <source>
        <dbReference type="ARBA" id="ARBA00038076"/>
    </source>
</evidence>
<evidence type="ECO:0000313" key="11">
    <source>
        <dbReference type="Proteomes" id="UP001223886"/>
    </source>
</evidence>
<comment type="similarity">
    <text evidence="6">Belongs to the ABC-4 integral membrane protein family.</text>
</comment>
<keyword evidence="5 7" id="KW-0472">Membrane</keyword>
<dbReference type="InterPro" id="IPR050250">
    <property type="entry name" value="Macrolide_Exporter_MacB"/>
</dbReference>
<dbReference type="EMBL" id="JAURUP010000002">
    <property type="protein sequence ID" value="MDP9749891.1"/>
    <property type="molecule type" value="Genomic_DNA"/>
</dbReference>
<name>A0ABT9M195_9THEO</name>
<evidence type="ECO:0000259" key="9">
    <source>
        <dbReference type="Pfam" id="PF12704"/>
    </source>
</evidence>
<comment type="subcellular location">
    <subcellularLocation>
        <location evidence="1">Cell membrane</location>
        <topology evidence="1">Multi-pass membrane protein</topology>
    </subcellularLocation>
</comment>
<comment type="caution">
    <text evidence="10">The sequence shown here is derived from an EMBL/GenBank/DDBJ whole genome shotgun (WGS) entry which is preliminary data.</text>
</comment>
<evidence type="ECO:0000256" key="4">
    <source>
        <dbReference type="ARBA" id="ARBA00022989"/>
    </source>
</evidence>
<dbReference type="PANTHER" id="PTHR30572">
    <property type="entry name" value="MEMBRANE COMPONENT OF TRANSPORTER-RELATED"/>
    <property type="match status" value="1"/>
</dbReference>
<dbReference type="PANTHER" id="PTHR30572:SF4">
    <property type="entry name" value="ABC TRANSPORTER PERMEASE YTRF"/>
    <property type="match status" value="1"/>
</dbReference>
<evidence type="ECO:0000313" key="10">
    <source>
        <dbReference type="EMBL" id="MDP9749891.1"/>
    </source>
</evidence>
<dbReference type="Pfam" id="PF02687">
    <property type="entry name" value="FtsX"/>
    <property type="match status" value="2"/>
</dbReference>
<feature type="transmembrane region" description="Helical" evidence="7">
    <location>
        <begin position="470"/>
        <end position="490"/>
    </location>
</feature>
<evidence type="ECO:0000259" key="8">
    <source>
        <dbReference type="Pfam" id="PF02687"/>
    </source>
</evidence>
<feature type="transmembrane region" description="Helical" evidence="7">
    <location>
        <begin position="385"/>
        <end position="405"/>
    </location>
</feature>
<dbReference type="InterPro" id="IPR003838">
    <property type="entry name" value="ABC3_permease_C"/>
</dbReference>